<dbReference type="InterPro" id="IPR036322">
    <property type="entry name" value="WD40_repeat_dom_sf"/>
</dbReference>
<feature type="region of interest" description="Disordered" evidence="4">
    <location>
        <begin position="424"/>
        <end position="486"/>
    </location>
</feature>
<dbReference type="InParanoid" id="C3YJC9"/>
<keyword evidence="2" id="KW-0677">Repeat</keyword>
<evidence type="ECO:0000256" key="1">
    <source>
        <dbReference type="ARBA" id="ARBA00022574"/>
    </source>
</evidence>
<dbReference type="InterPro" id="IPR056421">
    <property type="entry name" value="TPR_GEMI5"/>
</dbReference>
<dbReference type="InterPro" id="IPR001680">
    <property type="entry name" value="WD40_rpt"/>
</dbReference>
<dbReference type="EMBL" id="GG666519">
    <property type="protein sequence ID" value="EEN59627.1"/>
    <property type="molecule type" value="Genomic_DNA"/>
</dbReference>
<dbReference type="PANTHER" id="PTHR46362">
    <property type="entry name" value="GEM-ASSOCIATED PROTEIN 5"/>
    <property type="match status" value="1"/>
</dbReference>
<dbReference type="STRING" id="7739.C3YJC9"/>
<reference evidence="7" key="1">
    <citation type="journal article" date="2008" name="Nature">
        <title>The amphioxus genome and the evolution of the chordate karyotype.</title>
        <authorList>
            <consortium name="US DOE Joint Genome Institute (JGI-PGF)"/>
            <person name="Putnam N.H."/>
            <person name="Butts T."/>
            <person name="Ferrier D.E.K."/>
            <person name="Furlong R.F."/>
            <person name="Hellsten U."/>
            <person name="Kawashima T."/>
            <person name="Robinson-Rechavi M."/>
            <person name="Shoguchi E."/>
            <person name="Terry A."/>
            <person name="Yu J.-K."/>
            <person name="Benito-Gutierrez E.L."/>
            <person name="Dubchak I."/>
            <person name="Garcia-Fernandez J."/>
            <person name="Gibson-Brown J.J."/>
            <person name="Grigoriev I.V."/>
            <person name="Horton A.C."/>
            <person name="de Jong P.J."/>
            <person name="Jurka J."/>
            <person name="Kapitonov V.V."/>
            <person name="Kohara Y."/>
            <person name="Kuroki Y."/>
            <person name="Lindquist E."/>
            <person name="Lucas S."/>
            <person name="Osoegawa K."/>
            <person name="Pennacchio L.A."/>
            <person name="Salamov A.A."/>
            <person name="Satou Y."/>
            <person name="Sauka-Spengler T."/>
            <person name="Schmutz J."/>
            <person name="Shin-I T."/>
            <person name="Toyoda A."/>
            <person name="Bronner-Fraser M."/>
            <person name="Fujiyama A."/>
            <person name="Holland L.Z."/>
            <person name="Holland P.W.H."/>
            <person name="Satoh N."/>
            <person name="Rokhsar D.S."/>
        </authorList>
    </citation>
    <scope>NUCLEOTIDE SEQUENCE [LARGE SCALE GENOMIC DNA]</scope>
    <source>
        <strain evidence="7">S238N-H82</strain>
        <tissue evidence="7">Testes</tissue>
    </source>
</reference>
<dbReference type="Pfam" id="PF23774">
    <property type="entry name" value="TPR_GEMI5"/>
    <property type="match status" value="1"/>
</dbReference>
<evidence type="ECO:0000259" key="6">
    <source>
        <dbReference type="Pfam" id="PF23777"/>
    </source>
</evidence>
<feature type="repeat" description="WD" evidence="3">
    <location>
        <begin position="244"/>
        <end position="276"/>
    </location>
</feature>
<evidence type="ECO:0000256" key="4">
    <source>
        <dbReference type="SAM" id="MobiDB-lite"/>
    </source>
</evidence>
<feature type="compositionally biased region" description="Basic and acidic residues" evidence="4">
    <location>
        <begin position="443"/>
        <end position="459"/>
    </location>
</feature>
<dbReference type="Pfam" id="PF23777">
    <property type="entry name" value="GEMI5_RBS"/>
    <property type="match status" value="1"/>
</dbReference>
<sequence length="1342" mass="147079">MARSMNNVRDGVVMLPPSPNWFFGGVADATKGGVFAFCAKNSVYLLDVKRTIPCVTGTTQGKYYRFRTGVGHRLTHLSPYPGTTQGTTQGKYYRFRTGVGHRLTHLSPYPGTTQGTTQGKYYRFRTGVGHRLTHLSPYPGTTQGTTQGKYYRFRTGVGHRLTHLSPYPGTTQEETTIVSADQKGFIVKWHYQTGDVQTFCPDPKGHIVSLACSSHQPCLLAAGGDILLWDLRNQKWQALDHSGGTGHSRVVFSITAVQNHIITTSMDRQIILWDLSRVKPQWSLPTLGGFVYALAFSPLTTGQLAIGVGDGMVRIWNTQSGSPFDCLGFWQGTKGKVTAHKLPPATEIAWREDGQFVAIGNEDGSVEVMASHNLRRICIIRTHHRPINKLCWHPMLPDAPALYSYWLASASNQSDVHVHNLLAVIDHKPPGRKPKSKGKAKNRMTEPHKQVAQDLRQPELTRSQEQVGTGPSRDGALSQEDMGGTMGTSLQSEDLLRLLEEKRAQLLRRQKAEDCTSGVPQLSLCEEDIASADSEGQEATGQLKSPTSQRSLMEDVMPVQRTRENAVPIVASAAEGRDPRVNRKKKKGRSLFPLSANMDNRAKCHLQQDCLALTDLTYERAAGDLAAGSGDLAGLGLFFDRRSLYKTFKEESLNHLQNGHLDHSLQLAIWRGDIVGALQMARQHGQLTDWLVAMAPLAGHDVWLQTVEDYSEQLCAQDQHYKAVTFLLACHKVHEAIDLLKNNKMFREAVALAKVRLPPHDPAVLEVYDAWATELQKDHYEQAAKCYLAMQQPCDAAAVLARRGDLETLQVAAKIAAAAGSEDQLSLVACRYAHECQGQCFLGYVVQVWSQYCGLDLTTGNTPQLCQQLTATLTGGSKPANAAKLLCMVSCQVTTGLLYLVGGDVHEAVTHFVAAVHLIHDRGQYYIMKGLLQMLLPQGSFSLRQLDTLTGEKCFMAKVTVQGNCTSLQHILSCLSAFYHVATLYELWWSGPHQAVQMVDSGDGYLVSSATDQPQKCSTDGSYTMKAAASTPEENNTFPATDQMYSVFIQQLQAISAAVLIPDVARRYALEERLAEMESTLHGAAANQRQSRLSKNTSTCNTVQTDGNYTCSTVQADGNNTCSTVQADGNNTCSTVQADGNNTCSTVQADGNNTCSTVQADGNNTCSTVQADGNNTCSTVQADGNNTCSTVQTDGNNTCSTVQADGNNTCSTVQTDGLQTGPSRKNNAEDEEWINRGSLNGNSQMMAGLGVQQLETCQDVNQSTQLSHLKDQLSTIPQGYRILPFPEPVELAMTLVYLCCHWPQNQDIMAAVGHAVISWGLTHSHKSSQHQYFTRWFNKMST</sequence>
<feature type="compositionally biased region" description="Basic residues" evidence="4">
    <location>
        <begin position="430"/>
        <end position="442"/>
    </location>
</feature>
<dbReference type="SMART" id="SM00320">
    <property type="entry name" value="WD40"/>
    <property type="match status" value="5"/>
</dbReference>
<feature type="domain" description="Gem-associated protein 5 TPR" evidence="5">
    <location>
        <begin position="635"/>
        <end position="837"/>
    </location>
</feature>
<dbReference type="PROSITE" id="PS00678">
    <property type="entry name" value="WD_REPEATS_1"/>
    <property type="match status" value="2"/>
</dbReference>
<gene>
    <name evidence="7" type="ORF">BRAFLDRAFT_93160</name>
</gene>
<dbReference type="InterPro" id="IPR052640">
    <property type="entry name" value="Gemin-5"/>
</dbReference>
<dbReference type="eggNOG" id="ENOG502QPYZ">
    <property type="taxonomic scope" value="Eukaryota"/>
</dbReference>
<feature type="domain" description="Gem-associated protein 5 RBS" evidence="6">
    <location>
        <begin position="841"/>
        <end position="1105"/>
    </location>
</feature>
<dbReference type="InterPro" id="IPR056420">
    <property type="entry name" value="GEMI5_RBS"/>
</dbReference>
<evidence type="ECO:0000259" key="5">
    <source>
        <dbReference type="Pfam" id="PF23774"/>
    </source>
</evidence>
<evidence type="ECO:0000256" key="3">
    <source>
        <dbReference type="PROSITE-ProRule" id="PRU00221"/>
    </source>
</evidence>
<name>C3YJC9_BRAFL</name>
<dbReference type="InterPro" id="IPR019775">
    <property type="entry name" value="WD40_repeat_CS"/>
</dbReference>
<keyword evidence="1 3" id="KW-0853">WD repeat</keyword>
<dbReference type="PANTHER" id="PTHR46362:SF1">
    <property type="entry name" value="GEM-ASSOCIATED PROTEIN 5"/>
    <property type="match status" value="1"/>
</dbReference>
<feature type="compositionally biased region" description="Polar residues" evidence="4">
    <location>
        <begin position="460"/>
        <end position="469"/>
    </location>
</feature>
<accession>C3YJC9</accession>
<evidence type="ECO:0000313" key="7">
    <source>
        <dbReference type="EMBL" id="EEN59627.1"/>
    </source>
</evidence>
<dbReference type="SUPFAM" id="SSF50978">
    <property type="entry name" value="WD40 repeat-like"/>
    <property type="match status" value="1"/>
</dbReference>
<dbReference type="PROSITE" id="PS50082">
    <property type="entry name" value="WD_REPEATS_2"/>
    <property type="match status" value="1"/>
</dbReference>
<evidence type="ECO:0000256" key="2">
    <source>
        <dbReference type="ARBA" id="ARBA00022737"/>
    </source>
</evidence>
<organism>
    <name type="scientific">Branchiostoma floridae</name>
    <name type="common">Florida lancelet</name>
    <name type="synonym">Amphioxus</name>
    <dbReference type="NCBI Taxonomy" id="7739"/>
    <lineage>
        <taxon>Eukaryota</taxon>
        <taxon>Metazoa</taxon>
        <taxon>Chordata</taxon>
        <taxon>Cephalochordata</taxon>
        <taxon>Leptocardii</taxon>
        <taxon>Amphioxiformes</taxon>
        <taxon>Branchiostomatidae</taxon>
        <taxon>Branchiostoma</taxon>
    </lineage>
</organism>
<protein>
    <submittedName>
        <fullName evidence="7">Uncharacterized protein</fullName>
    </submittedName>
</protein>
<dbReference type="InterPro" id="IPR015943">
    <property type="entry name" value="WD40/YVTN_repeat-like_dom_sf"/>
</dbReference>
<proteinExistence type="predicted"/>
<dbReference type="Gene3D" id="2.130.10.10">
    <property type="entry name" value="YVTN repeat-like/Quinoprotein amine dehydrogenase"/>
    <property type="match status" value="2"/>
</dbReference>